<dbReference type="EMBL" id="KN819386">
    <property type="protein sequence ID" value="KIJ11112.1"/>
    <property type="molecule type" value="Genomic_DNA"/>
</dbReference>
<evidence type="ECO:0000259" key="5">
    <source>
        <dbReference type="PROSITE" id="PS51706"/>
    </source>
</evidence>
<keyword evidence="7" id="KW-1185">Reference proteome</keyword>
<dbReference type="InterPro" id="IPR030393">
    <property type="entry name" value="G_ENGB_dom"/>
</dbReference>
<evidence type="ECO:0000256" key="3">
    <source>
        <dbReference type="ARBA" id="ARBA00022842"/>
    </source>
</evidence>
<name>A0A0C9TTE4_PAXIN</name>
<dbReference type="InterPro" id="IPR006073">
    <property type="entry name" value="GTP-bd"/>
</dbReference>
<dbReference type="Proteomes" id="UP000053647">
    <property type="component" value="Unassembled WGS sequence"/>
</dbReference>
<dbReference type="PANTHER" id="PTHR11649:SF13">
    <property type="entry name" value="ENGB-TYPE G DOMAIN-CONTAINING PROTEIN"/>
    <property type="match status" value="1"/>
</dbReference>
<reference evidence="7" key="2">
    <citation type="submission" date="2015-01" db="EMBL/GenBank/DDBJ databases">
        <title>Evolutionary Origins and Diversification of the Mycorrhizal Mutualists.</title>
        <authorList>
            <consortium name="DOE Joint Genome Institute"/>
            <consortium name="Mycorrhizal Genomics Consortium"/>
            <person name="Kohler A."/>
            <person name="Kuo A."/>
            <person name="Nagy L.G."/>
            <person name="Floudas D."/>
            <person name="Copeland A."/>
            <person name="Barry K.W."/>
            <person name="Cichocki N."/>
            <person name="Veneault-Fourrey C."/>
            <person name="LaButti K."/>
            <person name="Lindquist E.A."/>
            <person name="Lipzen A."/>
            <person name="Lundell T."/>
            <person name="Morin E."/>
            <person name="Murat C."/>
            <person name="Riley R."/>
            <person name="Ohm R."/>
            <person name="Sun H."/>
            <person name="Tunlid A."/>
            <person name="Henrissat B."/>
            <person name="Grigoriev I.V."/>
            <person name="Hibbett D.S."/>
            <person name="Martin F."/>
        </authorList>
    </citation>
    <scope>NUCLEOTIDE SEQUENCE [LARGE SCALE GENOMIC DNA]</scope>
    <source>
        <strain evidence="7">ATCC 200175</strain>
    </source>
</reference>
<sequence length="258" mass="28508">MSLRSYCHRTNPVTNLYRCLTSRKISTKVKAIFQDSGSAEFLATVANADSLPRFNRLPEIMVTGRANVGKSTFLNAVLGRKDLLFTSKKAGRTQTLNFFRVGPHPGKLVVVDTPGYGARGRSEWGALINHYITNRDELRRIYILFSAPHGLAVTDEAMLAELDAQVQSSGGIKFTLQAIITKADQLRDDGREQVERMNKAIFKAAPTCLPPIITACPPRGLPFGMELVRFFDGTSMKDGVPMRLSTAFRIAVFLEVSP</sequence>
<feature type="domain" description="EngB-type G" evidence="5">
    <location>
        <begin position="56"/>
        <end position="238"/>
    </location>
</feature>
<dbReference type="InterPro" id="IPR027417">
    <property type="entry name" value="P-loop_NTPase"/>
</dbReference>
<dbReference type="AlphaFoldDB" id="A0A0C9TTE4"/>
<gene>
    <name evidence="6" type="ORF">PAXINDRAFT_15932</name>
</gene>
<evidence type="ECO:0000256" key="2">
    <source>
        <dbReference type="ARBA" id="ARBA00022741"/>
    </source>
</evidence>
<keyword evidence="3" id="KW-0460">Magnesium</keyword>
<accession>A0A0C9TTE4</accession>
<evidence type="ECO:0000313" key="6">
    <source>
        <dbReference type="EMBL" id="KIJ11112.1"/>
    </source>
</evidence>
<dbReference type="SUPFAM" id="SSF52540">
    <property type="entry name" value="P-loop containing nucleoside triphosphate hydrolases"/>
    <property type="match status" value="1"/>
</dbReference>
<dbReference type="GO" id="GO:0005525">
    <property type="term" value="F:GTP binding"/>
    <property type="evidence" value="ECO:0007669"/>
    <property type="project" value="UniProtKB-KW"/>
</dbReference>
<dbReference type="PANTHER" id="PTHR11649">
    <property type="entry name" value="MSS1/TRME-RELATED GTP-BINDING PROTEIN"/>
    <property type="match status" value="1"/>
</dbReference>
<evidence type="ECO:0000256" key="1">
    <source>
        <dbReference type="ARBA" id="ARBA00022723"/>
    </source>
</evidence>
<dbReference type="Pfam" id="PF01926">
    <property type="entry name" value="MMR_HSR1"/>
    <property type="match status" value="1"/>
</dbReference>
<dbReference type="OrthoDB" id="391988at2759"/>
<dbReference type="GO" id="GO:0046872">
    <property type="term" value="F:metal ion binding"/>
    <property type="evidence" value="ECO:0007669"/>
    <property type="project" value="UniProtKB-KW"/>
</dbReference>
<reference evidence="6 7" key="1">
    <citation type="submission" date="2014-06" db="EMBL/GenBank/DDBJ databases">
        <authorList>
            <consortium name="DOE Joint Genome Institute"/>
            <person name="Kuo A."/>
            <person name="Kohler A."/>
            <person name="Nagy L.G."/>
            <person name="Floudas D."/>
            <person name="Copeland A."/>
            <person name="Barry K.W."/>
            <person name="Cichocki N."/>
            <person name="Veneault-Fourrey C."/>
            <person name="LaButti K."/>
            <person name="Lindquist E.A."/>
            <person name="Lipzen A."/>
            <person name="Lundell T."/>
            <person name="Morin E."/>
            <person name="Murat C."/>
            <person name="Sun H."/>
            <person name="Tunlid A."/>
            <person name="Henrissat B."/>
            <person name="Grigoriev I.V."/>
            <person name="Hibbett D.S."/>
            <person name="Martin F."/>
            <person name="Nordberg H.P."/>
            <person name="Cantor M.N."/>
            <person name="Hua S.X."/>
        </authorList>
    </citation>
    <scope>NUCLEOTIDE SEQUENCE [LARGE SCALE GENOMIC DNA]</scope>
    <source>
        <strain evidence="6 7">ATCC 200175</strain>
    </source>
</reference>
<keyword evidence="2" id="KW-0547">Nucleotide-binding</keyword>
<proteinExistence type="predicted"/>
<keyword evidence="4" id="KW-0342">GTP-binding</keyword>
<keyword evidence="1" id="KW-0479">Metal-binding</keyword>
<protein>
    <recommendedName>
        <fullName evidence="5">EngB-type G domain-containing protein</fullName>
    </recommendedName>
</protein>
<evidence type="ECO:0000256" key="4">
    <source>
        <dbReference type="ARBA" id="ARBA00023134"/>
    </source>
</evidence>
<evidence type="ECO:0000313" key="7">
    <source>
        <dbReference type="Proteomes" id="UP000053647"/>
    </source>
</evidence>
<organism evidence="6 7">
    <name type="scientific">Paxillus involutus ATCC 200175</name>
    <dbReference type="NCBI Taxonomy" id="664439"/>
    <lineage>
        <taxon>Eukaryota</taxon>
        <taxon>Fungi</taxon>
        <taxon>Dikarya</taxon>
        <taxon>Basidiomycota</taxon>
        <taxon>Agaricomycotina</taxon>
        <taxon>Agaricomycetes</taxon>
        <taxon>Agaricomycetidae</taxon>
        <taxon>Boletales</taxon>
        <taxon>Paxilineae</taxon>
        <taxon>Paxillaceae</taxon>
        <taxon>Paxillus</taxon>
    </lineage>
</organism>
<dbReference type="CDD" id="cd01876">
    <property type="entry name" value="YihA_EngB"/>
    <property type="match status" value="1"/>
</dbReference>
<dbReference type="PROSITE" id="PS51706">
    <property type="entry name" value="G_ENGB"/>
    <property type="match status" value="1"/>
</dbReference>
<dbReference type="Gene3D" id="3.40.50.300">
    <property type="entry name" value="P-loop containing nucleotide triphosphate hydrolases"/>
    <property type="match status" value="1"/>
</dbReference>
<dbReference type="HOGENOM" id="CLU_033732_2_1_1"/>